<keyword evidence="3" id="KW-0285">Flavoprotein</keyword>
<keyword evidence="4 10" id="KW-0547">Nucleotide-binding</keyword>
<dbReference type="EMBL" id="MQWD01000001">
    <property type="protein sequence ID" value="PAP75812.1"/>
    <property type="molecule type" value="Genomic_DNA"/>
</dbReference>
<evidence type="ECO:0000313" key="13">
    <source>
        <dbReference type="Proteomes" id="UP000216339"/>
    </source>
</evidence>
<feature type="binding site" evidence="9">
    <location>
        <position position="271"/>
    </location>
    <ligand>
        <name>substrate</name>
    </ligand>
</feature>
<evidence type="ECO:0000256" key="10">
    <source>
        <dbReference type="PIRSR" id="PIRSR000196-2"/>
    </source>
</evidence>
<keyword evidence="5 10" id="KW-0274">FAD</keyword>
<evidence type="ECO:0000256" key="3">
    <source>
        <dbReference type="ARBA" id="ARBA00022630"/>
    </source>
</evidence>
<dbReference type="Gene3D" id="3.20.20.220">
    <property type="match status" value="1"/>
</dbReference>
<keyword evidence="6" id="KW-0560">Oxidoreductase</keyword>
<comment type="catalytic activity">
    <reaction evidence="8">
        <text>L-proline + a quinone = (S)-1-pyrroline-5-carboxylate + a quinol + H(+)</text>
        <dbReference type="Rhea" id="RHEA:23784"/>
        <dbReference type="ChEBI" id="CHEBI:15378"/>
        <dbReference type="ChEBI" id="CHEBI:17388"/>
        <dbReference type="ChEBI" id="CHEBI:24646"/>
        <dbReference type="ChEBI" id="CHEBI:60039"/>
        <dbReference type="ChEBI" id="CHEBI:132124"/>
        <dbReference type="EC" id="1.5.5.2"/>
    </reaction>
</comment>
<reference evidence="12 13" key="1">
    <citation type="submission" date="2016-11" db="EMBL/GenBank/DDBJ databases">
        <title>Study of marine rhodopsin-containing bacteria.</title>
        <authorList>
            <person name="Yoshizawa S."/>
            <person name="Kumagai Y."/>
            <person name="Kogure K."/>
        </authorList>
    </citation>
    <scope>NUCLEOTIDE SEQUENCE [LARGE SCALE GENOMIC DNA]</scope>
    <source>
        <strain evidence="12 13">SAORIC-28</strain>
    </source>
</reference>
<dbReference type="InterPro" id="IPR008219">
    <property type="entry name" value="PRODH_bac_arc"/>
</dbReference>
<evidence type="ECO:0000259" key="11">
    <source>
        <dbReference type="Pfam" id="PF01619"/>
    </source>
</evidence>
<dbReference type="AlphaFoldDB" id="A0A271IX92"/>
<dbReference type="PANTHER" id="PTHR13914:SF0">
    <property type="entry name" value="PROLINE DEHYDROGENASE 1, MITOCHONDRIAL"/>
    <property type="match status" value="1"/>
</dbReference>
<protein>
    <recommendedName>
        <fullName evidence="2">proline dehydrogenase</fullName>
        <ecNumber evidence="2">1.5.5.2</ecNumber>
    </recommendedName>
</protein>
<feature type="binding site" evidence="10">
    <location>
        <position position="146"/>
    </location>
    <ligand>
        <name>FAD</name>
        <dbReference type="ChEBI" id="CHEBI:57692"/>
    </ligand>
</feature>
<evidence type="ECO:0000256" key="7">
    <source>
        <dbReference type="ARBA" id="ARBA00023062"/>
    </source>
</evidence>
<dbReference type="UniPathway" id="UPA00261">
    <property type="reaction ID" value="UER00373"/>
</dbReference>
<dbReference type="GO" id="GO:0010133">
    <property type="term" value="P:L-proline catabolic process to L-glutamate"/>
    <property type="evidence" value="ECO:0007669"/>
    <property type="project" value="UniProtKB-UniPathway"/>
</dbReference>
<evidence type="ECO:0000256" key="4">
    <source>
        <dbReference type="ARBA" id="ARBA00022741"/>
    </source>
</evidence>
<feature type="binding site" evidence="9">
    <location>
        <position position="272"/>
    </location>
    <ligand>
        <name>substrate</name>
    </ligand>
</feature>
<dbReference type="OrthoDB" id="9773461at2"/>
<evidence type="ECO:0000256" key="9">
    <source>
        <dbReference type="PIRSR" id="PIRSR000196-1"/>
    </source>
</evidence>
<keyword evidence="13" id="KW-1185">Reference proteome</keyword>
<keyword evidence="7" id="KW-0642">Proline metabolism</keyword>
<evidence type="ECO:0000256" key="6">
    <source>
        <dbReference type="ARBA" id="ARBA00023002"/>
    </source>
</evidence>
<dbReference type="PIRSF" id="PIRSF000196">
    <property type="entry name" value="Pro_dehydrog"/>
    <property type="match status" value="1"/>
</dbReference>
<evidence type="ECO:0000256" key="8">
    <source>
        <dbReference type="ARBA" id="ARBA00048779"/>
    </source>
</evidence>
<feature type="binding site" evidence="9">
    <location>
        <position position="82"/>
    </location>
    <ligand>
        <name>substrate</name>
    </ligand>
</feature>
<sequence>MTLPFALARRFVAGQTLSEALPALDPLLDDGRFVTLDLLGEDVTDRGRAAAFAGVYTDLVGRLADYRDARGAAPEAVGISIKLSMIGQVVDRDLCEASLRSLLAQAKEADVFVRLDMEGSALTQSTLDVFEAVYPDFPDHVGPVLQAYLHRTDADVARMCALNARVRLCKGAYKEPPSLAYPDMPTIRWHYRRYADRLLTDARYPGIATHDDELIESVKQLVEERGVSRDAFEFQMLYGLRPETQRQLINDGYRMRVYVPYGTEWLPYFSRRLRERKENAFFVLKALVRG</sequence>
<dbReference type="InterPro" id="IPR015659">
    <property type="entry name" value="Proline_oxidase"/>
</dbReference>
<comment type="cofactor">
    <cofactor evidence="10">
        <name>FAD</name>
        <dbReference type="ChEBI" id="CHEBI:57692"/>
    </cofactor>
    <text evidence="10">Binds 1 FAD per subunit.</text>
</comment>
<dbReference type="RefSeq" id="WP_095509454.1">
    <property type="nucleotide sequence ID" value="NZ_MQWD01000001.1"/>
</dbReference>
<evidence type="ECO:0000256" key="2">
    <source>
        <dbReference type="ARBA" id="ARBA00012695"/>
    </source>
</evidence>
<proteinExistence type="predicted"/>
<comment type="pathway">
    <text evidence="1">Amino-acid degradation; L-proline degradation into L-glutamate; L-glutamate from L-proline: step 1/2.</text>
</comment>
<name>A0A271IX92_9BACT</name>
<accession>A0A271IX92</accession>
<dbReference type="GO" id="GO:0000166">
    <property type="term" value="F:nucleotide binding"/>
    <property type="evidence" value="ECO:0007669"/>
    <property type="project" value="UniProtKB-KW"/>
</dbReference>
<dbReference type="InterPro" id="IPR002872">
    <property type="entry name" value="Proline_DH_dom"/>
</dbReference>
<dbReference type="GO" id="GO:0004657">
    <property type="term" value="F:proline dehydrogenase activity"/>
    <property type="evidence" value="ECO:0007669"/>
    <property type="project" value="UniProtKB-EC"/>
</dbReference>
<feature type="binding site" evidence="10">
    <location>
        <position position="117"/>
    </location>
    <ligand>
        <name>FAD</name>
        <dbReference type="ChEBI" id="CHEBI:57692"/>
    </ligand>
</feature>
<gene>
    <name evidence="12" type="ORF">BSZ37_04820</name>
</gene>
<evidence type="ECO:0000256" key="5">
    <source>
        <dbReference type="ARBA" id="ARBA00022827"/>
    </source>
</evidence>
<evidence type="ECO:0000313" key="12">
    <source>
        <dbReference type="EMBL" id="PAP75812.1"/>
    </source>
</evidence>
<dbReference type="PANTHER" id="PTHR13914">
    <property type="entry name" value="PROLINE OXIDASE"/>
    <property type="match status" value="1"/>
</dbReference>
<dbReference type="SUPFAM" id="SSF51730">
    <property type="entry name" value="FAD-linked oxidoreductase"/>
    <property type="match status" value="1"/>
</dbReference>
<feature type="domain" description="Proline dehydrogenase" evidence="11">
    <location>
        <begin position="28"/>
        <end position="283"/>
    </location>
</feature>
<feature type="binding site" evidence="10">
    <location>
        <begin position="209"/>
        <end position="210"/>
    </location>
    <ligand>
        <name>FAD</name>
        <dbReference type="ChEBI" id="CHEBI:57692"/>
    </ligand>
</feature>
<dbReference type="InterPro" id="IPR029041">
    <property type="entry name" value="FAD-linked_oxidoreductase-like"/>
</dbReference>
<evidence type="ECO:0000256" key="1">
    <source>
        <dbReference type="ARBA" id="ARBA00004739"/>
    </source>
</evidence>
<dbReference type="EC" id="1.5.5.2" evidence="2"/>
<dbReference type="Pfam" id="PF01619">
    <property type="entry name" value="Pro_dh"/>
    <property type="match status" value="1"/>
</dbReference>
<organism evidence="12 13">
    <name type="scientific">Rubrivirga marina</name>
    <dbReference type="NCBI Taxonomy" id="1196024"/>
    <lineage>
        <taxon>Bacteria</taxon>
        <taxon>Pseudomonadati</taxon>
        <taxon>Rhodothermota</taxon>
        <taxon>Rhodothermia</taxon>
        <taxon>Rhodothermales</taxon>
        <taxon>Rubricoccaceae</taxon>
        <taxon>Rubrivirga</taxon>
    </lineage>
</organism>
<comment type="caution">
    <text evidence="12">The sequence shown here is derived from an EMBL/GenBank/DDBJ whole genome shotgun (WGS) entry which is preliminary data.</text>
</comment>
<feature type="binding site" evidence="10">
    <location>
        <begin position="170"/>
        <end position="172"/>
    </location>
    <ligand>
        <name>FAD</name>
        <dbReference type="ChEBI" id="CHEBI:57692"/>
    </ligand>
</feature>
<dbReference type="Proteomes" id="UP000216339">
    <property type="component" value="Unassembled WGS sequence"/>
</dbReference>